<accession>A0A2S6GM37</accession>
<reference evidence="2 3" key="1">
    <citation type="submission" date="2018-02" db="EMBL/GenBank/DDBJ databases">
        <title>Genomic Encyclopedia of Archaeal and Bacterial Type Strains, Phase II (KMG-II): from individual species to whole genera.</title>
        <authorList>
            <person name="Goeker M."/>
        </authorList>
    </citation>
    <scope>NUCLEOTIDE SEQUENCE [LARGE SCALE GENOMIC DNA]</scope>
    <source>
        <strain evidence="2 3">YU 961-1</strain>
    </source>
</reference>
<evidence type="ECO:0000313" key="3">
    <source>
        <dbReference type="Proteomes" id="UP000239203"/>
    </source>
</evidence>
<dbReference type="RefSeq" id="WP_181043634.1">
    <property type="nucleotide sequence ID" value="NZ_CP154825.1"/>
</dbReference>
<dbReference type="Proteomes" id="UP000239203">
    <property type="component" value="Unassembled WGS sequence"/>
</dbReference>
<protein>
    <submittedName>
        <fullName evidence="2">Uncharacterized protein DUF397</fullName>
    </submittedName>
</protein>
<keyword evidence="3" id="KW-1185">Reference proteome</keyword>
<dbReference type="EMBL" id="PTIX01000011">
    <property type="protein sequence ID" value="PPK66233.1"/>
    <property type="molecule type" value="Genomic_DNA"/>
</dbReference>
<dbReference type="InterPro" id="IPR007278">
    <property type="entry name" value="DUF397"/>
</dbReference>
<evidence type="ECO:0000259" key="1">
    <source>
        <dbReference type="Pfam" id="PF04149"/>
    </source>
</evidence>
<comment type="caution">
    <text evidence="2">The sequence shown here is derived from an EMBL/GenBank/DDBJ whole genome shotgun (WGS) entry which is preliminary data.</text>
</comment>
<dbReference type="AlphaFoldDB" id="A0A2S6GM37"/>
<gene>
    <name evidence="2" type="ORF">CLV40_111197</name>
</gene>
<organism evidence="2 3">
    <name type="scientific">Actinokineospora auranticolor</name>
    <dbReference type="NCBI Taxonomy" id="155976"/>
    <lineage>
        <taxon>Bacteria</taxon>
        <taxon>Bacillati</taxon>
        <taxon>Actinomycetota</taxon>
        <taxon>Actinomycetes</taxon>
        <taxon>Pseudonocardiales</taxon>
        <taxon>Pseudonocardiaceae</taxon>
        <taxon>Actinokineospora</taxon>
    </lineage>
</organism>
<dbReference type="Pfam" id="PF04149">
    <property type="entry name" value="DUF397"/>
    <property type="match status" value="1"/>
</dbReference>
<sequence>MTIQLADSWRKSTSSQPNEACVEINHRHNNDHAGIRDGKHRAGPTITIPGAALTALVHHVREHPA</sequence>
<evidence type="ECO:0000313" key="2">
    <source>
        <dbReference type="EMBL" id="PPK66233.1"/>
    </source>
</evidence>
<proteinExistence type="predicted"/>
<feature type="domain" description="DUF397" evidence="1">
    <location>
        <begin position="8"/>
        <end position="61"/>
    </location>
</feature>
<name>A0A2S6GM37_9PSEU</name>